<dbReference type="AlphaFoldDB" id="A0A1B1A8V9"/>
<sequence length="180" mass="19497">MALGAQALCFDDGAFNNEPGGACYISQLAMHGFTLRFCNAVARSANHKHRSMSFAGVHAGNKGVQPFDFMYEAVFHQKIERAIGDWRLRTKAFVSQEIQNLIGSQSAMLLEKDFQDTPAYQGELQTIGFAEVLDSLEPAGNAAVMIVRGKADAVHGASFEGGQLGIDMLQHAVYQAAKTL</sequence>
<organism evidence="1 2">
    <name type="scientific">Tritonibacter mobilis F1926</name>
    <dbReference type="NCBI Taxonomy" id="1265309"/>
    <lineage>
        <taxon>Bacteria</taxon>
        <taxon>Pseudomonadati</taxon>
        <taxon>Pseudomonadota</taxon>
        <taxon>Alphaproteobacteria</taxon>
        <taxon>Rhodobacterales</taxon>
        <taxon>Paracoccaceae</taxon>
        <taxon>Tritonibacter</taxon>
    </lineage>
</organism>
<dbReference type="KEGG" id="rmb:K529_019725"/>
<gene>
    <name evidence="1" type="ORF">K529_019725</name>
</gene>
<evidence type="ECO:0000313" key="1">
    <source>
        <dbReference type="EMBL" id="ANP42993.1"/>
    </source>
</evidence>
<protein>
    <submittedName>
        <fullName evidence="1">Uncharacterized protein</fullName>
    </submittedName>
</protein>
<dbReference type="Proteomes" id="UP000013243">
    <property type="component" value="Plasmid unnamed1"/>
</dbReference>
<reference evidence="1 2" key="1">
    <citation type="journal article" date="2016" name="ISME J.">
        <title>Global occurrence and heterogeneity of the Roseobacter-clade species Ruegeria mobilis.</title>
        <authorList>
            <person name="Sonnenschein E."/>
            <person name="Gram L."/>
        </authorList>
    </citation>
    <scope>NUCLEOTIDE SEQUENCE [LARGE SCALE GENOMIC DNA]</scope>
    <source>
        <strain evidence="1 2">F1926</strain>
        <plasmid evidence="1 2">unnamed1</plasmid>
    </source>
</reference>
<keyword evidence="1" id="KW-0614">Plasmid</keyword>
<evidence type="ECO:0000313" key="2">
    <source>
        <dbReference type="Proteomes" id="UP000013243"/>
    </source>
</evidence>
<accession>A0A1B1A8V9</accession>
<dbReference type="EMBL" id="CP015231">
    <property type="protein sequence ID" value="ANP42993.1"/>
    <property type="molecule type" value="Genomic_DNA"/>
</dbReference>
<geneLocation type="plasmid" evidence="1 2">
    <name>unnamed1</name>
</geneLocation>
<name>A0A1B1A8V9_9RHOB</name>
<proteinExistence type="predicted"/>